<proteinExistence type="predicted"/>
<comment type="caution">
    <text evidence="4">The sequence shown here is derived from an EMBL/GenBank/DDBJ whole genome shotgun (WGS) entry which is preliminary data.</text>
</comment>
<dbReference type="Pfam" id="PF02470">
    <property type="entry name" value="MlaD"/>
    <property type="match status" value="1"/>
</dbReference>
<evidence type="ECO:0000259" key="3">
    <source>
        <dbReference type="Pfam" id="PF11887"/>
    </source>
</evidence>
<dbReference type="InterPro" id="IPR005693">
    <property type="entry name" value="Mce"/>
</dbReference>
<feature type="domain" description="Mce/MlaD" evidence="2">
    <location>
        <begin position="41"/>
        <end position="117"/>
    </location>
</feature>
<organism evidence="4 5">
    <name type="scientific">Tsukamurella soli</name>
    <dbReference type="NCBI Taxonomy" id="644556"/>
    <lineage>
        <taxon>Bacteria</taxon>
        <taxon>Bacillati</taxon>
        <taxon>Actinomycetota</taxon>
        <taxon>Actinomycetes</taxon>
        <taxon>Mycobacteriales</taxon>
        <taxon>Tsukamurellaceae</taxon>
        <taxon>Tsukamurella</taxon>
    </lineage>
</organism>
<protein>
    <submittedName>
        <fullName evidence="4">MCE family protein</fullName>
    </submittedName>
</protein>
<keyword evidence="1" id="KW-0812">Transmembrane</keyword>
<name>A0ABP8K517_9ACTN</name>
<sequence length="344" mass="36017">MKSIRATIIKVAIFAVVMLLGLVLIMQALTRPVTGKLDSFHGMFKDVSGLKVGDDVRMLGVQVGKVTHVGVKQSADHRDTAAQVDFTVQNSHKLPSGTKLAIRYQNLTGSRYVDLETPAQGGGAPLPSGATFSTSDTIPSFDITSVFNGLKPVLATLATSDINHLAQSILAVVQGNGNGIGPVLESVDKLVSVSNDRQRVLTTLISNLGQISQQIDGNSPGLARVLTDLDVFSRSLAAGSTEIRQWSDTTSGVVRSANGFLAALGLTPDTNPALDAVIANALPTAEQVVDVLADIPGLISLLNSVMAQPTSKDVDLKCTKGQASLPGLMNVFVAGQRITVCNPK</sequence>
<dbReference type="Pfam" id="PF11887">
    <property type="entry name" value="Mce4_CUP1"/>
    <property type="match status" value="1"/>
</dbReference>
<keyword evidence="5" id="KW-1185">Reference proteome</keyword>
<dbReference type="NCBIfam" id="TIGR00996">
    <property type="entry name" value="Mtu_fam_mce"/>
    <property type="match status" value="1"/>
</dbReference>
<feature type="domain" description="Mammalian cell entry C-terminal" evidence="3">
    <location>
        <begin position="124"/>
        <end position="302"/>
    </location>
</feature>
<accession>A0ABP8K517</accession>
<keyword evidence="1" id="KW-0472">Membrane</keyword>
<evidence type="ECO:0000259" key="2">
    <source>
        <dbReference type="Pfam" id="PF02470"/>
    </source>
</evidence>
<evidence type="ECO:0000256" key="1">
    <source>
        <dbReference type="SAM" id="Phobius"/>
    </source>
</evidence>
<keyword evidence="1" id="KW-1133">Transmembrane helix</keyword>
<dbReference type="InterPro" id="IPR052336">
    <property type="entry name" value="MlaD_Phospholipid_Transporter"/>
</dbReference>
<dbReference type="InterPro" id="IPR024516">
    <property type="entry name" value="Mce_C"/>
</dbReference>
<evidence type="ECO:0000313" key="4">
    <source>
        <dbReference type="EMBL" id="GAA4400417.1"/>
    </source>
</evidence>
<dbReference type="PANTHER" id="PTHR33371">
    <property type="entry name" value="INTERMEMBRANE PHOSPHOLIPID TRANSPORT SYSTEM BINDING PROTEIN MLAD-RELATED"/>
    <property type="match status" value="1"/>
</dbReference>
<dbReference type="RefSeq" id="WP_344999149.1">
    <property type="nucleotide sequence ID" value="NZ_BAABFR010000079.1"/>
</dbReference>
<reference evidence="5" key="1">
    <citation type="journal article" date="2019" name="Int. J. Syst. Evol. Microbiol.">
        <title>The Global Catalogue of Microorganisms (GCM) 10K type strain sequencing project: providing services to taxonomists for standard genome sequencing and annotation.</title>
        <authorList>
            <consortium name="The Broad Institute Genomics Platform"/>
            <consortium name="The Broad Institute Genome Sequencing Center for Infectious Disease"/>
            <person name="Wu L."/>
            <person name="Ma J."/>
        </authorList>
    </citation>
    <scope>NUCLEOTIDE SEQUENCE [LARGE SCALE GENOMIC DNA]</scope>
    <source>
        <strain evidence="5">JCM 17688</strain>
    </source>
</reference>
<dbReference type="PANTHER" id="PTHR33371:SF17">
    <property type="entry name" value="MCE-FAMILY PROTEIN MCE1B"/>
    <property type="match status" value="1"/>
</dbReference>
<gene>
    <name evidence="4" type="ORF">GCM10023147_39010</name>
</gene>
<dbReference type="InterPro" id="IPR003399">
    <property type="entry name" value="Mce/MlaD"/>
</dbReference>
<evidence type="ECO:0000313" key="5">
    <source>
        <dbReference type="Proteomes" id="UP001500635"/>
    </source>
</evidence>
<dbReference type="Proteomes" id="UP001500635">
    <property type="component" value="Unassembled WGS sequence"/>
</dbReference>
<dbReference type="EMBL" id="BAABFR010000079">
    <property type="protein sequence ID" value="GAA4400417.1"/>
    <property type="molecule type" value="Genomic_DNA"/>
</dbReference>
<feature type="transmembrane region" description="Helical" evidence="1">
    <location>
        <begin position="7"/>
        <end position="29"/>
    </location>
</feature>